<dbReference type="EMBL" id="CYKH01000984">
    <property type="protein sequence ID" value="CUG75584.1"/>
    <property type="molecule type" value="Genomic_DNA"/>
</dbReference>
<dbReference type="Proteomes" id="UP000051952">
    <property type="component" value="Unassembled WGS sequence"/>
</dbReference>
<protein>
    <submittedName>
        <fullName evidence="1">Uncharacterized protein</fullName>
    </submittedName>
</protein>
<dbReference type="OMA" id="HAHAHRM"/>
<gene>
    <name evidence="1" type="ORF">BSAL_84740</name>
</gene>
<dbReference type="OrthoDB" id="246978at2759"/>
<organism evidence="1 2">
    <name type="scientific">Bodo saltans</name>
    <name type="common">Flagellated protozoan</name>
    <dbReference type="NCBI Taxonomy" id="75058"/>
    <lineage>
        <taxon>Eukaryota</taxon>
        <taxon>Discoba</taxon>
        <taxon>Euglenozoa</taxon>
        <taxon>Kinetoplastea</taxon>
        <taxon>Metakinetoplastina</taxon>
        <taxon>Eubodonida</taxon>
        <taxon>Bodonidae</taxon>
        <taxon>Bodo</taxon>
    </lineage>
</organism>
<keyword evidence="2" id="KW-1185">Reference proteome</keyword>
<reference evidence="2" key="1">
    <citation type="submission" date="2015-09" db="EMBL/GenBank/DDBJ databases">
        <authorList>
            <consortium name="Pathogen Informatics"/>
        </authorList>
    </citation>
    <scope>NUCLEOTIDE SEQUENCE [LARGE SCALE GENOMIC DNA]</scope>
    <source>
        <strain evidence="2">Lake Konstanz</strain>
    </source>
</reference>
<evidence type="ECO:0000313" key="1">
    <source>
        <dbReference type="EMBL" id="CUG75584.1"/>
    </source>
</evidence>
<sequence length="291" mass="32336">MRRLLSSTYFSGARAITLGIALSTSNVAANVSDVMKPSATSWNALDTVARQRLSVLTRSDAPLTGIASRVAKQSAVKVLDGKAFSTINFKTIEEVLLAYEEILLHARRAKVEYDALELESFHIKDDLKRGLSAFKQAHLDKSKSRLDVVKKELIVKKSFIRSVGEQYFTTAVFNDIVNVLRIAGETNEDGRIVATRILDDMTLLEVPFDAQTKLLLKNILFGDGPFEDSSLLFSCVEYPERGELTVAGNRTLEEIADEALFTIGNRHQTPVDDGKLFRQNDTHPCLQRSAE</sequence>
<accession>A0A0S4J0C5</accession>
<name>A0A0S4J0C5_BODSA</name>
<evidence type="ECO:0000313" key="2">
    <source>
        <dbReference type="Proteomes" id="UP000051952"/>
    </source>
</evidence>
<dbReference type="VEuPathDB" id="TriTrypDB:BSAL_84740"/>
<proteinExistence type="predicted"/>
<dbReference type="AlphaFoldDB" id="A0A0S4J0C5"/>